<dbReference type="EMBL" id="CADCVS010000582">
    <property type="protein sequence ID" value="CAA9538182.1"/>
    <property type="molecule type" value="Genomic_DNA"/>
</dbReference>
<reference evidence="2" key="1">
    <citation type="submission" date="2020-02" db="EMBL/GenBank/DDBJ databases">
        <authorList>
            <person name="Meier V. D."/>
        </authorList>
    </citation>
    <scope>NUCLEOTIDE SEQUENCE</scope>
    <source>
        <strain evidence="2">AVDCRST_MAG30</strain>
    </source>
</reference>
<dbReference type="Pfam" id="PF10057">
    <property type="entry name" value="MpsC"/>
    <property type="match status" value="1"/>
</dbReference>
<evidence type="ECO:0000313" key="2">
    <source>
        <dbReference type="EMBL" id="CAA9538182.1"/>
    </source>
</evidence>
<gene>
    <name evidence="2" type="ORF">AVDCRST_MAG30-4459</name>
</gene>
<feature type="domain" description="Na+-translocating membrane potential-generating system MpsC" evidence="1">
    <location>
        <begin position="20"/>
        <end position="122"/>
    </location>
</feature>
<proteinExistence type="predicted"/>
<dbReference type="AlphaFoldDB" id="A0A6J4U1B8"/>
<dbReference type="InterPro" id="IPR018745">
    <property type="entry name" value="MpsC"/>
</dbReference>
<name>A0A6J4U1B8_9ACTN</name>
<sequence>MSTEEQPTTEEDPRRKVLLDVSNTMVRLFKDHFGRGPTKARTDWAGDDTLVVTLEDTLVRAERNMVRMGEHQRLRDLRMFFQYATVREFCEPVEQITGRKVRSFCSAIDTEVDGLSVETFILHPRGYDGPSRIDSASV</sequence>
<organism evidence="2">
    <name type="scientific">uncultured Solirubrobacteraceae bacterium</name>
    <dbReference type="NCBI Taxonomy" id="1162706"/>
    <lineage>
        <taxon>Bacteria</taxon>
        <taxon>Bacillati</taxon>
        <taxon>Actinomycetota</taxon>
        <taxon>Thermoleophilia</taxon>
        <taxon>Solirubrobacterales</taxon>
        <taxon>Solirubrobacteraceae</taxon>
        <taxon>environmental samples</taxon>
    </lineage>
</organism>
<accession>A0A6J4U1B8</accession>
<evidence type="ECO:0000259" key="1">
    <source>
        <dbReference type="Pfam" id="PF10057"/>
    </source>
</evidence>
<protein>
    <recommendedName>
        <fullName evidence="1">Na+-translocating membrane potential-generating system MpsC domain-containing protein</fullName>
    </recommendedName>
</protein>